<feature type="compositionally biased region" description="Basic and acidic residues" evidence="1">
    <location>
        <begin position="269"/>
        <end position="284"/>
    </location>
</feature>
<evidence type="ECO:0000256" key="1">
    <source>
        <dbReference type="SAM" id="MobiDB-lite"/>
    </source>
</evidence>
<reference evidence="4 5" key="1">
    <citation type="submission" date="2018-12" db="EMBL/GenBank/DDBJ databases">
        <authorList>
            <person name="Toschakov S.V."/>
        </authorList>
    </citation>
    <scope>NUCLEOTIDE SEQUENCE [LARGE SCALE GENOMIC DNA]</scope>
    <source>
        <strain evidence="4 5">GM2012</strain>
    </source>
</reference>
<evidence type="ECO:0000313" key="4">
    <source>
        <dbReference type="EMBL" id="RUL88790.1"/>
    </source>
</evidence>
<name>A0A432MNB2_9BACT</name>
<evidence type="ECO:0000259" key="3">
    <source>
        <dbReference type="Pfam" id="PF07596"/>
    </source>
</evidence>
<dbReference type="PANTHER" id="PTHR30093:SF2">
    <property type="entry name" value="TYPE II SECRETION SYSTEM PROTEIN H"/>
    <property type="match status" value="1"/>
</dbReference>
<dbReference type="EMBL" id="RYZH01000007">
    <property type="protein sequence ID" value="RUL88790.1"/>
    <property type="molecule type" value="Genomic_DNA"/>
</dbReference>
<comment type="caution">
    <text evidence="4">The sequence shown here is derived from an EMBL/GenBank/DDBJ whole genome shotgun (WGS) entry which is preliminary data.</text>
</comment>
<evidence type="ECO:0000256" key="2">
    <source>
        <dbReference type="SAM" id="Phobius"/>
    </source>
</evidence>
<feature type="transmembrane region" description="Helical" evidence="2">
    <location>
        <begin position="12"/>
        <end position="37"/>
    </location>
</feature>
<dbReference type="NCBIfam" id="TIGR02532">
    <property type="entry name" value="IV_pilin_GFxxxE"/>
    <property type="match status" value="1"/>
</dbReference>
<keyword evidence="2" id="KW-0472">Membrane</keyword>
<evidence type="ECO:0000313" key="5">
    <source>
        <dbReference type="Proteomes" id="UP000280296"/>
    </source>
</evidence>
<accession>A0A432MNB2</accession>
<sequence>MPSPIRPAHRRAAFTLIELLVVIAIIGVLIALLLPAVQSAREAARRAQCTNNLKQIGLAFMNFESANGHLPQGPHDGHPQAVDASGNPSPSGYNYDENPPSYGGTTCCNAAHPDGWNHFFRILPYMEQQQVYNLANFDLPPIWPTGSRPSGYNNGENDVARVAIPTYTCPTRRAIEPYGSSLMYRNDYAGCAGFFQGLSYECSTSEENPRFLPPPPNGLGPVADERANPNKGNTGGRKGAIVWSGQGWTRKLSDFRDGTSNSILVSEKSLPDSRHGSDGGDNERWNNSGWDEDCIRWHFVPVPDSQAPALNGFCSDPAGGNTGSTLWRRMFGSSHPGGLNCLLGDGSVRFIKFTIDPSTFRRLAVIDDNEPMSADQF</sequence>
<dbReference type="RefSeq" id="WP_126724278.1">
    <property type="nucleotide sequence ID" value="NZ_RYZH01000007.1"/>
</dbReference>
<dbReference type="Proteomes" id="UP000280296">
    <property type="component" value="Unassembled WGS sequence"/>
</dbReference>
<feature type="domain" description="DUF1559" evidence="3">
    <location>
        <begin position="38"/>
        <end position="357"/>
    </location>
</feature>
<protein>
    <submittedName>
        <fullName evidence="4">DUF1559 domain-containing protein</fullName>
    </submittedName>
</protein>
<keyword evidence="5" id="KW-1185">Reference proteome</keyword>
<dbReference type="AlphaFoldDB" id="A0A432MNB2"/>
<dbReference type="PANTHER" id="PTHR30093">
    <property type="entry name" value="GENERAL SECRETION PATHWAY PROTEIN G"/>
    <property type="match status" value="1"/>
</dbReference>
<dbReference type="Pfam" id="PF07596">
    <property type="entry name" value="SBP_bac_10"/>
    <property type="match status" value="1"/>
</dbReference>
<dbReference type="InterPro" id="IPR027558">
    <property type="entry name" value="Pre_pil_HX9DG_C"/>
</dbReference>
<dbReference type="InterPro" id="IPR011453">
    <property type="entry name" value="DUF1559"/>
</dbReference>
<keyword evidence="2" id="KW-0812">Transmembrane</keyword>
<dbReference type="Pfam" id="PF07963">
    <property type="entry name" value="N_methyl"/>
    <property type="match status" value="1"/>
</dbReference>
<dbReference type="NCBIfam" id="TIGR04294">
    <property type="entry name" value="pre_pil_HX9DG"/>
    <property type="match status" value="1"/>
</dbReference>
<proteinExistence type="predicted"/>
<dbReference type="InterPro" id="IPR045584">
    <property type="entry name" value="Pilin-like"/>
</dbReference>
<dbReference type="SUPFAM" id="SSF54523">
    <property type="entry name" value="Pili subunits"/>
    <property type="match status" value="1"/>
</dbReference>
<dbReference type="OrthoDB" id="255848at2"/>
<reference evidence="4 5" key="2">
    <citation type="submission" date="2019-01" db="EMBL/GenBank/DDBJ databases">
        <title>Tautonia sociabilis, a novel thermotolerant planctomycete of Isosphaeraceae family, isolated from a 4000 m deep subterranean habitat.</title>
        <authorList>
            <person name="Kovaleva O.L."/>
            <person name="Elcheninov A.G."/>
            <person name="Van Heerden E."/>
            <person name="Toshchakov S.V."/>
            <person name="Novikov A."/>
            <person name="Bonch-Osmolovskaya E.A."/>
            <person name="Kublanov I.V."/>
        </authorList>
    </citation>
    <scope>NUCLEOTIDE SEQUENCE [LARGE SCALE GENOMIC DNA]</scope>
    <source>
        <strain evidence="4 5">GM2012</strain>
    </source>
</reference>
<feature type="region of interest" description="Disordered" evidence="1">
    <location>
        <begin position="266"/>
        <end position="286"/>
    </location>
</feature>
<keyword evidence="2" id="KW-1133">Transmembrane helix</keyword>
<organism evidence="4 5">
    <name type="scientific">Tautonia sociabilis</name>
    <dbReference type="NCBI Taxonomy" id="2080755"/>
    <lineage>
        <taxon>Bacteria</taxon>
        <taxon>Pseudomonadati</taxon>
        <taxon>Planctomycetota</taxon>
        <taxon>Planctomycetia</taxon>
        <taxon>Isosphaerales</taxon>
        <taxon>Isosphaeraceae</taxon>
        <taxon>Tautonia</taxon>
    </lineage>
</organism>
<gene>
    <name evidence="4" type="ORF">TsocGM_05385</name>
</gene>
<dbReference type="Gene3D" id="3.30.700.10">
    <property type="entry name" value="Glycoprotein, Type 4 Pilin"/>
    <property type="match status" value="1"/>
</dbReference>
<feature type="region of interest" description="Disordered" evidence="1">
    <location>
        <begin position="68"/>
        <end position="96"/>
    </location>
</feature>
<dbReference type="InterPro" id="IPR012902">
    <property type="entry name" value="N_methyl_site"/>
</dbReference>